<keyword evidence="7" id="KW-1185">Reference proteome</keyword>
<feature type="domain" description="HTH merR-type" evidence="5">
    <location>
        <begin position="1"/>
        <end position="71"/>
    </location>
</feature>
<name>A0ABT8NGD5_9BACL</name>
<dbReference type="Gene3D" id="1.10.1660.10">
    <property type="match status" value="1"/>
</dbReference>
<proteinExistence type="predicted"/>
<evidence type="ECO:0000256" key="1">
    <source>
        <dbReference type="ARBA" id="ARBA00022491"/>
    </source>
</evidence>
<evidence type="ECO:0000256" key="3">
    <source>
        <dbReference type="ARBA" id="ARBA00023125"/>
    </source>
</evidence>
<dbReference type="InterPro" id="IPR047057">
    <property type="entry name" value="MerR_fam"/>
</dbReference>
<dbReference type="InterPro" id="IPR009061">
    <property type="entry name" value="DNA-bd_dom_put_sf"/>
</dbReference>
<evidence type="ECO:0000256" key="4">
    <source>
        <dbReference type="ARBA" id="ARBA00023163"/>
    </source>
</evidence>
<dbReference type="Proteomes" id="UP001172142">
    <property type="component" value="Unassembled WGS sequence"/>
</dbReference>
<keyword evidence="1" id="KW-0678">Repressor</keyword>
<dbReference type="SUPFAM" id="SSF46955">
    <property type="entry name" value="Putative DNA-binding domain"/>
    <property type="match status" value="1"/>
</dbReference>
<keyword evidence="3" id="KW-0238">DNA-binding</keyword>
<gene>
    <name evidence="6" type="ORF">QWY13_15860</name>
</gene>
<protein>
    <submittedName>
        <fullName evidence="6">MerR family transcriptional regulator</fullName>
    </submittedName>
</protein>
<sequence length="114" mass="13223">MYIISEFSNITGLSKETLRYYSEAELLEPSFIVPVNKYRYYDDSGYFLAVLLIQLRGFGLSIQEMKRVMEDKSLLNLETLLLKKRKNLLGQIEDLQALVKEMDEFLASGKDEAE</sequence>
<accession>A0ABT8NGD5</accession>
<dbReference type="PANTHER" id="PTHR30204">
    <property type="entry name" value="REDOX-CYCLING DRUG-SENSING TRANSCRIPTIONAL ACTIVATOR SOXR"/>
    <property type="match status" value="1"/>
</dbReference>
<evidence type="ECO:0000259" key="5">
    <source>
        <dbReference type="PROSITE" id="PS50937"/>
    </source>
</evidence>
<evidence type="ECO:0000256" key="2">
    <source>
        <dbReference type="ARBA" id="ARBA00023015"/>
    </source>
</evidence>
<organism evidence="6 7">
    <name type="scientific">Planococcus shenhongbingii</name>
    <dbReference type="NCBI Taxonomy" id="3058398"/>
    <lineage>
        <taxon>Bacteria</taxon>
        <taxon>Bacillati</taxon>
        <taxon>Bacillota</taxon>
        <taxon>Bacilli</taxon>
        <taxon>Bacillales</taxon>
        <taxon>Caryophanaceae</taxon>
        <taxon>Planococcus</taxon>
    </lineage>
</organism>
<dbReference type="PROSITE" id="PS50937">
    <property type="entry name" value="HTH_MERR_2"/>
    <property type="match status" value="1"/>
</dbReference>
<dbReference type="PANTHER" id="PTHR30204:SF69">
    <property type="entry name" value="MERR-FAMILY TRANSCRIPTIONAL REGULATOR"/>
    <property type="match status" value="1"/>
</dbReference>
<evidence type="ECO:0000313" key="7">
    <source>
        <dbReference type="Proteomes" id="UP001172142"/>
    </source>
</evidence>
<comment type="caution">
    <text evidence="6">The sequence shown here is derived from an EMBL/GenBank/DDBJ whole genome shotgun (WGS) entry which is preliminary data.</text>
</comment>
<keyword evidence="4" id="KW-0804">Transcription</keyword>
<dbReference type="RefSeq" id="WP_301857298.1">
    <property type="nucleotide sequence ID" value="NZ_JAUJWU010000005.1"/>
</dbReference>
<reference evidence="6 7" key="1">
    <citation type="submission" date="2023-07" db="EMBL/GenBank/DDBJ databases">
        <title>Novel species in genus Planococcus.</title>
        <authorList>
            <person name="Ning S."/>
        </authorList>
    </citation>
    <scope>NUCLEOTIDE SEQUENCE [LARGE SCALE GENOMIC DNA]</scope>
    <source>
        <strain evidence="6 7">N017</strain>
    </source>
</reference>
<evidence type="ECO:0000313" key="6">
    <source>
        <dbReference type="EMBL" id="MDN7246957.1"/>
    </source>
</evidence>
<dbReference type="EMBL" id="JAUJWU010000005">
    <property type="protein sequence ID" value="MDN7246957.1"/>
    <property type="molecule type" value="Genomic_DNA"/>
</dbReference>
<keyword evidence="2" id="KW-0805">Transcription regulation</keyword>
<dbReference type="Pfam" id="PF13411">
    <property type="entry name" value="MerR_1"/>
    <property type="match status" value="1"/>
</dbReference>
<dbReference type="SMART" id="SM00422">
    <property type="entry name" value="HTH_MERR"/>
    <property type="match status" value="1"/>
</dbReference>
<dbReference type="InterPro" id="IPR000551">
    <property type="entry name" value="MerR-type_HTH_dom"/>
</dbReference>